<keyword evidence="2" id="KW-1185">Reference proteome</keyword>
<dbReference type="RefSeq" id="WP_147407599.1">
    <property type="nucleotide sequence ID" value="NZ_CP060436.1"/>
</dbReference>
<evidence type="ECO:0000313" key="1">
    <source>
        <dbReference type="EMBL" id="QPM88809.1"/>
    </source>
</evidence>
<name>A0A418SJW6_9RHOB</name>
<sequence>MSKYSVHTGIYVSGPYRDAGFSPGLVQPAGRGYAVQHADGPQADVVQAGGRDGMAGRGLVLATFCGLIGLVLATLTFVAGGGLLLAGLVHFITTPLAVALAYLMFLRHRD</sequence>
<proteinExistence type="predicted"/>
<dbReference type="KEGG" id="palw:PSAL_000110"/>
<reference evidence="1 2" key="1">
    <citation type="submission" date="2020-08" db="EMBL/GenBank/DDBJ databases">
        <title>Genome sequence of Rhodobacteraceae bacterium Lw-13e.</title>
        <authorList>
            <person name="Poehlein A."/>
            <person name="Wolter L."/>
            <person name="Daniel R."/>
            <person name="Brinkhoff T."/>
        </authorList>
    </citation>
    <scope>NUCLEOTIDE SEQUENCE [LARGE SCALE GENOMIC DNA]</scope>
    <source>
        <strain evidence="1 2">Lw-13e</strain>
    </source>
</reference>
<dbReference type="AlphaFoldDB" id="A0A418SJW6"/>
<accession>A0A418SJW6</accession>
<gene>
    <name evidence="1" type="ORF">PSAL_000110</name>
</gene>
<organism evidence="1 2">
    <name type="scientific">Pseudooceanicola algae</name>
    <dbReference type="NCBI Taxonomy" id="1537215"/>
    <lineage>
        <taxon>Bacteria</taxon>
        <taxon>Pseudomonadati</taxon>
        <taxon>Pseudomonadota</taxon>
        <taxon>Alphaproteobacteria</taxon>
        <taxon>Rhodobacterales</taxon>
        <taxon>Paracoccaceae</taxon>
        <taxon>Pseudooceanicola</taxon>
    </lineage>
</organism>
<protein>
    <submittedName>
        <fullName evidence="1">Uncharacterized protein</fullName>
    </submittedName>
</protein>
<evidence type="ECO:0000313" key="2">
    <source>
        <dbReference type="Proteomes" id="UP000283786"/>
    </source>
</evidence>
<dbReference type="EMBL" id="CP060436">
    <property type="protein sequence ID" value="QPM88809.1"/>
    <property type="molecule type" value="Genomic_DNA"/>
</dbReference>
<dbReference type="Proteomes" id="UP000283786">
    <property type="component" value="Chromosome"/>
</dbReference>